<dbReference type="InterPro" id="IPR036390">
    <property type="entry name" value="WH_DNA-bd_sf"/>
</dbReference>
<dbReference type="InterPro" id="IPR036388">
    <property type="entry name" value="WH-like_DNA-bd_sf"/>
</dbReference>
<gene>
    <name evidence="6" type="ORF">ACFQ2C_14430</name>
</gene>
<reference evidence="7" key="1">
    <citation type="journal article" date="2019" name="Int. J. Syst. Evol. Microbiol.">
        <title>The Global Catalogue of Microorganisms (GCM) 10K type strain sequencing project: providing services to taxonomists for standard genome sequencing and annotation.</title>
        <authorList>
            <consortium name="The Broad Institute Genomics Platform"/>
            <consortium name="The Broad Institute Genome Sequencing Center for Infectious Disease"/>
            <person name="Wu L."/>
            <person name="Ma J."/>
        </authorList>
    </citation>
    <scope>NUCLEOTIDE SEQUENCE [LARGE SCALE GENOMIC DNA]</scope>
    <source>
        <strain evidence="7">CCUG 52468</strain>
    </source>
</reference>
<organism evidence="6 7">
    <name type="scientific">Sphingobacterium daejeonense</name>
    <dbReference type="NCBI Taxonomy" id="371142"/>
    <lineage>
        <taxon>Bacteria</taxon>
        <taxon>Pseudomonadati</taxon>
        <taxon>Bacteroidota</taxon>
        <taxon>Sphingobacteriia</taxon>
        <taxon>Sphingobacteriales</taxon>
        <taxon>Sphingobacteriaceae</taxon>
        <taxon>Sphingobacterium</taxon>
    </lineage>
</organism>
<feature type="coiled-coil region" evidence="4">
    <location>
        <begin position="52"/>
        <end position="79"/>
    </location>
</feature>
<dbReference type="RefSeq" id="WP_138090025.1">
    <property type="nucleotide sequence ID" value="NZ_JALXMZ010000002.1"/>
</dbReference>
<dbReference type="Gene3D" id="1.10.10.10">
    <property type="entry name" value="Winged helix-like DNA-binding domain superfamily/Winged helix DNA-binding domain"/>
    <property type="match status" value="1"/>
</dbReference>
<sequence length="119" mass="14024">MKALKNDPPTCTENLLAMRDTLDILGGKWKLLILHYLITRESQTNTFKKIQREVLGISAKVLTKELKDLEENKLVEREELDTKPKMVEYRITDYGKSSKQLIQQLVYWGKNHRYKMLQS</sequence>
<comment type="caution">
    <text evidence="6">The sequence shown here is derived from an EMBL/GenBank/DDBJ whole genome shotgun (WGS) entry which is preliminary data.</text>
</comment>
<dbReference type="Pfam" id="PF01638">
    <property type="entry name" value="HxlR"/>
    <property type="match status" value="1"/>
</dbReference>
<keyword evidence="3" id="KW-0804">Transcription</keyword>
<dbReference type="PROSITE" id="PS51118">
    <property type="entry name" value="HTH_HXLR"/>
    <property type="match status" value="1"/>
</dbReference>
<name>A0ABW3RP72_9SPHI</name>
<keyword evidence="7" id="KW-1185">Reference proteome</keyword>
<keyword evidence="1" id="KW-0805">Transcription regulation</keyword>
<dbReference type="InterPro" id="IPR002577">
    <property type="entry name" value="HTH_HxlR"/>
</dbReference>
<protein>
    <submittedName>
        <fullName evidence="6">Winged helix-turn-helix transcriptional regulator</fullName>
    </submittedName>
</protein>
<keyword evidence="2" id="KW-0238">DNA-binding</keyword>
<evidence type="ECO:0000256" key="1">
    <source>
        <dbReference type="ARBA" id="ARBA00023015"/>
    </source>
</evidence>
<proteinExistence type="predicted"/>
<keyword evidence="4" id="KW-0175">Coiled coil</keyword>
<evidence type="ECO:0000256" key="4">
    <source>
        <dbReference type="SAM" id="Coils"/>
    </source>
</evidence>
<dbReference type="SUPFAM" id="SSF46785">
    <property type="entry name" value="Winged helix' DNA-binding domain"/>
    <property type="match status" value="1"/>
</dbReference>
<accession>A0ABW3RP72</accession>
<evidence type="ECO:0000256" key="3">
    <source>
        <dbReference type="ARBA" id="ARBA00023163"/>
    </source>
</evidence>
<evidence type="ECO:0000313" key="7">
    <source>
        <dbReference type="Proteomes" id="UP001597205"/>
    </source>
</evidence>
<dbReference type="PANTHER" id="PTHR33204">
    <property type="entry name" value="TRANSCRIPTIONAL REGULATOR, MARR FAMILY"/>
    <property type="match status" value="1"/>
</dbReference>
<feature type="domain" description="HTH hxlR-type" evidence="5">
    <location>
        <begin position="11"/>
        <end position="117"/>
    </location>
</feature>
<evidence type="ECO:0000313" key="6">
    <source>
        <dbReference type="EMBL" id="MFD1166803.1"/>
    </source>
</evidence>
<dbReference type="Proteomes" id="UP001597205">
    <property type="component" value="Unassembled WGS sequence"/>
</dbReference>
<dbReference type="EMBL" id="JBHTKY010000024">
    <property type="protein sequence ID" value="MFD1166803.1"/>
    <property type="molecule type" value="Genomic_DNA"/>
</dbReference>
<evidence type="ECO:0000256" key="2">
    <source>
        <dbReference type="ARBA" id="ARBA00023125"/>
    </source>
</evidence>
<evidence type="ECO:0000259" key="5">
    <source>
        <dbReference type="PROSITE" id="PS51118"/>
    </source>
</evidence>